<keyword evidence="1" id="KW-0732">Signal</keyword>
<dbReference type="OrthoDB" id="935695at2"/>
<dbReference type="Pfam" id="PF14247">
    <property type="entry name" value="DUF4344"/>
    <property type="match status" value="1"/>
</dbReference>
<comment type="caution">
    <text evidence="2">The sequence shown here is derived from an EMBL/GenBank/DDBJ whole genome shotgun (WGS) entry which is preliminary data.</text>
</comment>
<gene>
    <name evidence="2" type="ORF">A1QO_15885</name>
</gene>
<dbReference type="EMBL" id="AJYQ02000137">
    <property type="protein sequence ID" value="OEE30808.1"/>
    <property type="molecule type" value="Genomic_DNA"/>
</dbReference>
<evidence type="ECO:0000313" key="2">
    <source>
        <dbReference type="EMBL" id="OEE30808.1"/>
    </source>
</evidence>
<feature type="signal peptide" evidence="1">
    <location>
        <begin position="1"/>
        <end position="21"/>
    </location>
</feature>
<organism evidence="2 3">
    <name type="scientific">Vibrio genomosp. F10 str. ZF-129</name>
    <dbReference type="NCBI Taxonomy" id="1187848"/>
    <lineage>
        <taxon>Bacteria</taxon>
        <taxon>Pseudomonadati</taxon>
        <taxon>Pseudomonadota</taxon>
        <taxon>Gammaproteobacteria</taxon>
        <taxon>Vibrionales</taxon>
        <taxon>Vibrionaceae</taxon>
        <taxon>Vibrio</taxon>
    </lineage>
</organism>
<protein>
    <recommendedName>
        <fullName evidence="4">Metallopeptidase</fullName>
    </recommendedName>
</protein>
<sequence>MHDRILSVLAAALLMVSTPLAAKDSITIDYLTPATDQDKHTQQAIKESGINELVSELAHSHFPFNKPLVIQYGSEDGPLYDPELHQVSIPYPFYQQSLQYFTKNDYQKRFNKPAQQGAIDTLFHTLLHEAGHAYIHDQKIPILGKEEDAVDNFATIMLIEYIDNGADVAISAADMFAFESDDRPDYYDFGEYIDEHSFDLQRYFSTLCLVYGSDPKTHQNLLNEVEPDYLSERQEFCEFEYHNLSQNWHSYLGQDRQNSKSVTD</sequence>
<feature type="chain" id="PRO_5009171389" description="Metallopeptidase" evidence="1">
    <location>
        <begin position="22"/>
        <end position="264"/>
    </location>
</feature>
<evidence type="ECO:0000313" key="3">
    <source>
        <dbReference type="Proteomes" id="UP000094741"/>
    </source>
</evidence>
<dbReference type="eggNOG" id="COG2856">
    <property type="taxonomic scope" value="Bacteria"/>
</dbReference>
<accession>A0A1E5BA59</accession>
<dbReference type="InterPro" id="IPR025644">
    <property type="entry name" value="DUF4344"/>
</dbReference>
<dbReference type="STRING" id="1187848.A1QO_15885"/>
<evidence type="ECO:0008006" key="4">
    <source>
        <dbReference type="Google" id="ProtNLM"/>
    </source>
</evidence>
<name>A0A1E5BA59_9VIBR</name>
<dbReference type="Proteomes" id="UP000094741">
    <property type="component" value="Unassembled WGS sequence"/>
</dbReference>
<dbReference type="AlphaFoldDB" id="A0A1E5BA59"/>
<reference evidence="2 3" key="1">
    <citation type="journal article" date="2012" name="Science">
        <title>Ecological populations of bacteria act as socially cohesive units of antibiotic production and resistance.</title>
        <authorList>
            <person name="Cordero O.X."/>
            <person name="Wildschutte H."/>
            <person name="Kirkup B."/>
            <person name="Proehl S."/>
            <person name="Ngo L."/>
            <person name="Hussain F."/>
            <person name="Le Roux F."/>
            <person name="Mincer T."/>
            <person name="Polz M.F."/>
        </authorList>
    </citation>
    <scope>NUCLEOTIDE SEQUENCE [LARGE SCALE GENOMIC DNA]</scope>
    <source>
        <strain evidence="2 3">ZF-129</strain>
    </source>
</reference>
<proteinExistence type="predicted"/>
<dbReference type="RefSeq" id="WP_017039205.1">
    <property type="nucleotide sequence ID" value="NZ_AJYQ02000137.1"/>
</dbReference>
<evidence type="ECO:0000256" key="1">
    <source>
        <dbReference type="SAM" id="SignalP"/>
    </source>
</evidence>